<dbReference type="Gene3D" id="3.30.460.10">
    <property type="entry name" value="Beta Polymerase, domain 2"/>
    <property type="match status" value="1"/>
</dbReference>
<dbReference type="RefSeq" id="WP_230575414.1">
    <property type="nucleotide sequence ID" value="NZ_CAKJTI010000011.1"/>
</dbReference>
<dbReference type="Proteomes" id="UP000789423">
    <property type="component" value="Unassembled WGS sequence"/>
</dbReference>
<accession>A0ABM8YC53</accession>
<dbReference type="SUPFAM" id="SSF81301">
    <property type="entry name" value="Nucleotidyltransferase"/>
    <property type="match status" value="1"/>
</dbReference>
<reference evidence="1 2" key="1">
    <citation type="submission" date="2021-10" db="EMBL/GenBank/DDBJ databases">
        <authorList>
            <person name="Criscuolo A."/>
        </authorList>
    </citation>
    <scope>NUCLEOTIDE SEQUENCE [LARGE SCALE GENOMIC DNA]</scope>
    <source>
        <strain evidence="2">CIP 111899</strain>
    </source>
</reference>
<gene>
    <name evidence="1" type="primary">coaE_2</name>
    <name evidence="1" type="ORF">BACCIP111899_02548</name>
</gene>
<dbReference type="EMBL" id="CAKJTI010000011">
    <property type="protein sequence ID" value="CAG9613333.1"/>
    <property type="molecule type" value="Genomic_DNA"/>
</dbReference>
<dbReference type="InterPro" id="IPR007344">
    <property type="entry name" value="GrpB/CoaE"/>
</dbReference>
<evidence type="ECO:0000313" key="1">
    <source>
        <dbReference type="EMBL" id="CAG9613333.1"/>
    </source>
</evidence>
<comment type="caution">
    <text evidence="1">The sequence shown here is derived from an EMBL/GenBank/DDBJ whole genome shotgun (WGS) entry which is preliminary data.</text>
</comment>
<sequence>MSDKIIVVPYKSEWPREFQNLGDSLRTALGDVAIRIDHIGSTSIPGLAAKPIIDVQISVKTLELLDSFREPLESLGFIYRADNLDRSKRYFREASGNRRTHIHVRREGSWPEQLALLFRDYMRNHPEDCKRYEDLKYKLAKEYENDRHRYTEAKDFLIWEILRKADKWSQNIGWIPPKSDA</sequence>
<dbReference type="PANTHER" id="PTHR34822">
    <property type="entry name" value="GRPB DOMAIN PROTEIN (AFU_ORTHOLOGUE AFUA_1G01530)"/>
    <property type="match status" value="1"/>
</dbReference>
<name>A0ABM8YC53_9BACI</name>
<keyword evidence="1" id="KW-0418">Kinase</keyword>
<dbReference type="EC" id="2.7.1.24" evidence="1"/>
<dbReference type="Pfam" id="PF04229">
    <property type="entry name" value="GrpB"/>
    <property type="match status" value="1"/>
</dbReference>
<dbReference type="PANTHER" id="PTHR34822:SF1">
    <property type="entry name" value="GRPB FAMILY PROTEIN"/>
    <property type="match status" value="1"/>
</dbReference>
<protein>
    <submittedName>
        <fullName evidence="1">Dephospho-CoA kinase</fullName>
        <ecNumber evidence="1">2.7.1.24</ecNumber>
    </submittedName>
</protein>
<evidence type="ECO:0000313" key="2">
    <source>
        <dbReference type="Proteomes" id="UP000789423"/>
    </source>
</evidence>
<keyword evidence="1" id="KW-0808">Transferase</keyword>
<keyword evidence="2" id="KW-1185">Reference proteome</keyword>
<organism evidence="1 2">
    <name type="scientific">Bacillus rhizoplanae</name>
    <dbReference type="NCBI Taxonomy" id="2880966"/>
    <lineage>
        <taxon>Bacteria</taxon>
        <taxon>Bacillati</taxon>
        <taxon>Bacillota</taxon>
        <taxon>Bacilli</taxon>
        <taxon>Bacillales</taxon>
        <taxon>Bacillaceae</taxon>
        <taxon>Bacillus</taxon>
    </lineage>
</organism>
<dbReference type="GO" id="GO:0004140">
    <property type="term" value="F:dephospho-CoA kinase activity"/>
    <property type="evidence" value="ECO:0007669"/>
    <property type="project" value="UniProtKB-EC"/>
</dbReference>
<proteinExistence type="predicted"/>
<dbReference type="InterPro" id="IPR043519">
    <property type="entry name" value="NT_sf"/>
</dbReference>